<keyword evidence="5" id="KW-1052">Target cell membrane</keyword>
<reference evidence="11 12" key="1">
    <citation type="submission" date="2024-04" db="EMBL/GenBank/DDBJ databases">
        <authorList>
            <person name="Rising A."/>
            <person name="Reimegard J."/>
            <person name="Sonavane S."/>
            <person name="Akerstrom W."/>
            <person name="Nylinder S."/>
            <person name="Hedman E."/>
            <person name="Kallberg Y."/>
        </authorList>
    </citation>
    <scope>NUCLEOTIDE SEQUENCE [LARGE SCALE GENOMIC DNA]</scope>
</reference>
<feature type="non-terminal residue" evidence="11">
    <location>
        <position position="350"/>
    </location>
</feature>
<dbReference type="SUPFAM" id="SSF48403">
    <property type="entry name" value="Ankyrin repeat"/>
    <property type="match status" value="1"/>
</dbReference>
<accession>A0AAV1Z0G6</accession>
<keyword evidence="10" id="KW-0040">ANK repeat</keyword>
<dbReference type="Pfam" id="PF12796">
    <property type="entry name" value="Ank_2"/>
    <property type="match status" value="1"/>
</dbReference>
<dbReference type="GO" id="GO:0006887">
    <property type="term" value="P:exocytosis"/>
    <property type="evidence" value="ECO:0007669"/>
    <property type="project" value="UniProtKB-KW"/>
</dbReference>
<evidence type="ECO:0000256" key="10">
    <source>
        <dbReference type="PROSITE-ProRule" id="PRU00023"/>
    </source>
</evidence>
<feature type="repeat" description="ANK" evidence="10">
    <location>
        <begin position="146"/>
        <end position="179"/>
    </location>
</feature>
<evidence type="ECO:0000256" key="7">
    <source>
        <dbReference type="ARBA" id="ARBA00022699"/>
    </source>
</evidence>
<dbReference type="PANTHER" id="PTHR24172:SF4">
    <property type="entry name" value="ANK_REP_REGION DOMAIN-CONTAINING PROTEIN"/>
    <property type="match status" value="1"/>
</dbReference>
<dbReference type="EMBL" id="CAXIEN010000015">
    <property type="protein sequence ID" value="CAL1264914.1"/>
    <property type="molecule type" value="Genomic_DNA"/>
</dbReference>
<keyword evidence="8" id="KW-0638">Presynaptic neurotoxin</keyword>
<keyword evidence="4" id="KW-0964">Secreted</keyword>
<evidence type="ECO:0000256" key="5">
    <source>
        <dbReference type="ARBA" id="ARBA00022537"/>
    </source>
</evidence>
<keyword evidence="7" id="KW-0528">Neurotoxin</keyword>
<dbReference type="PROSITE" id="PS50088">
    <property type="entry name" value="ANK_REPEAT"/>
    <property type="match status" value="2"/>
</dbReference>
<dbReference type="PROSITE" id="PS50297">
    <property type="entry name" value="ANK_REP_REGION"/>
    <property type="match status" value="2"/>
</dbReference>
<keyword evidence="9" id="KW-0472">Membrane</keyword>
<dbReference type="Proteomes" id="UP001497382">
    <property type="component" value="Unassembled WGS sequence"/>
</dbReference>
<proteinExistence type="predicted"/>
<evidence type="ECO:0000313" key="12">
    <source>
        <dbReference type="Proteomes" id="UP001497382"/>
    </source>
</evidence>
<sequence>MTAASTAASSLPPVRTSCHVPLSLMTSISEETIALWLKLGALEKLEQAVLDGYGDQLCGKTSRIPQVNKFLKQVPLFQNKIREIHQAVSQGRLRDVQHLIDRKKLAFCRDHNGASPLHKAVIFGHQDIIEYLVKRYGGVIHIRDHQGRTALHYAAFLPDRGEIYQYLLALGADERAMDVYGRQPSYYLDGQNESTLRQLRDGSTLNGIRKIKPRYYGQVATGQTFTNNNKSTISKSQIRELISDGNINALEELVLQGQGDRLLGETSAIPKVQSFLNIVPMYMERIYDVHRAVMRDQLEHVVILLENRKLAMARDQLGATPLHKAVWFGHYKIAHFISQQFPETLNAIDM</sequence>
<gene>
    <name evidence="11" type="ORF">LARSCL_LOCUS2228</name>
</gene>
<evidence type="ECO:0000256" key="8">
    <source>
        <dbReference type="ARBA" id="ARBA00023028"/>
    </source>
</evidence>
<dbReference type="SMART" id="SM00248">
    <property type="entry name" value="ANK"/>
    <property type="match status" value="3"/>
</dbReference>
<evidence type="ECO:0000256" key="6">
    <source>
        <dbReference type="ARBA" id="ARBA00022656"/>
    </source>
</evidence>
<evidence type="ECO:0000256" key="2">
    <source>
        <dbReference type="ARBA" id="ARBA00004613"/>
    </source>
</evidence>
<dbReference type="GO" id="GO:0005576">
    <property type="term" value="C:extracellular region"/>
    <property type="evidence" value="ECO:0007669"/>
    <property type="project" value="UniProtKB-SubCell"/>
</dbReference>
<dbReference type="GO" id="GO:0044231">
    <property type="term" value="C:host cell presynaptic membrane"/>
    <property type="evidence" value="ECO:0007669"/>
    <property type="project" value="UniProtKB-KW"/>
</dbReference>
<dbReference type="InterPro" id="IPR002110">
    <property type="entry name" value="Ankyrin_rpt"/>
</dbReference>
<keyword evidence="3" id="KW-0268">Exocytosis</keyword>
<keyword evidence="12" id="KW-1185">Reference proteome</keyword>
<evidence type="ECO:0000313" key="11">
    <source>
        <dbReference type="EMBL" id="CAL1264914.1"/>
    </source>
</evidence>
<comment type="caution">
    <text evidence="11">The sequence shown here is derived from an EMBL/GenBank/DDBJ whole genome shotgun (WGS) entry which is preliminary data.</text>
</comment>
<dbReference type="GO" id="GO:0044218">
    <property type="term" value="C:other organism cell membrane"/>
    <property type="evidence" value="ECO:0007669"/>
    <property type="project" value="UniProtKB-KW"/>
</dbReference>
<evidence type="ECO:0000256" key="4">
    <source>
        <dbReference type="ARBA" id="ARBA00022525"/>
    </source>
</evidence>
<evidence type="ECO:0000256" key="9">
    <source>
        <dbReference type="ARBA" id="ARBA00023298"/>
    </source>
</evidence>
<evidence type="ECO:0000256" key="3">
    <source>
        <dbReference type="ARBA" id="ARBA00022483"/>
    </source>
</evidence>
<dbReference type="AlphaFoldDB" id="A0AAV1Z0G6"/>
<comment type="subcellular location">
    <subcellularLocation>
        <location evidence="2">Secreted</location>
    </subcellularLocation>
    <subcellularLocation>
        <location evidence="1">Target cell membrane</location>
    </subcellularLocation>
</comment>
<keyword evidence="6" id="KW-0800">Toxin</keyword>
<dbReference type="Gene3D" id="1.25.40.20">
    <property type="entry name" value="Ankyrin repeat-containing domain"/>
    <property type="match status" value="2"/>
</dbReference>
<name>A0AAV1Z0G6_9ARAC</name>
<organism evidence="11 12">
    <name type="scientific">Larinioides sclopetarius</name>
    <dbReference type="NCBI Taxonomy" id="280406"/>
    <lineage>
        <taxon>Eukaryota</taxon>
        <taxon>Metazoa</taxon>
        <taxon>Ecdysozoa</taxon>
        <taxon>Arthropoda</taxon>
        <taxon>Chelicerata</taxon>
        <taxon>Arachnida</taxon>
        <taxon>Araneae</taxon>
        <taxon>Araneomorphae</taxon>
        <taxon>Entelegynae</taxon>
        <taxon>Araneoidea</taxon>
        <taxon>Araneidae</taxon>
        <taxon>Larinioides</taxon>
    </lineage>
</organism>
<keyword evidence="9" id="KW-1053">Target membrane</keyword>
<feature type="repeat" description="ANK" evidence="10">
    <location>
        <begin position="112"/>
        <end position="135"/>
    </location>
</feature>
<dbReference type="Pfam" id="PF13637">
    <property type="entry name" value="Ank_4"/>
    <property type="match status" value="1"/>
</dbReference>
<dbReference type="PANTHER" id="PTHR24172">
    <property type="entry name" value="ANK_REP_REGION DOMAIN-CONTAINING PROTEIN"/>
    <property type="match status" value="1"/>
</dbReference>
<dbReference type="InterPro" id="IPR036770">
    <property type="entry name" value="Ankyrin_rpt-contain_sf"/>
</dbReference>
<evidence type="ECO:0000256" key="1">
    <source>
        <dbReference type="ARBA" id="ARBA00004175"/>
    </source>
</evidence>
<protein>
    <submittedName>
        <fullName evidence="11">Uncharacterized protein</fullName>
    </submittedName>
</protein>
<dbReference type="GO" id="GO:0090729">
    <property type="term" value="F:toxin activity"/>
    <property type="evidence" value="ECO:0007669"/>
    <property type="project" value="UniProtKB-KW"/>
</dbReference>